<feature type="domain" description="DUF397" evidence="1">
    <location>
        <begin position="2"/>
        <end position="45"/>
    </location>
</feature>
<accession>A0ABW0EMA8</accession>
<gene>
    <name evidence="2" type="ORF">ACFPM7_08480</name>
</gene>
<organism evidence="2 3">
    <name type="scientific">Actinokineospora guangxiensis</name>
    <dbReference type="NCBI Taxonomy" id="1490288"/>
    <lineage>
        <taxon>Bacteria</taxon>
        <taxon>Bacillati</taxon>
        <taxon>Actinomycetota</taxon>
        <taxon>Actinomycetes</taxon>
        <taxon>Pseudonocardiales</taxon>
        <taxon>Pseudonocardiaceae</taxon>
        <taxon>Actinokineospora</taxon>
    </lineage>
</organism>
<name>A0ABW0EMA8_9PSEU</name>
<dbReference type="Pfam" id="PF04149">
    <property type="entry name" value="DUF397"/>
    <property type="match status" value="1"/>
</dbReference>
<keyword evidence="3" id="KW-1185">Reference proteome</keyword>
<dbReference type="RefSeq" id="WP_378245669.1">
    <property type="nucleotide sequence ID" value="NZ_JBHSKF010000003.1"/>
</dbReference>
<protein>
    <submittedName>
        <fullName evidence="2">DUF397 domain-containing protein</fullName>
    </submittedName>
</protein>
<dbReference type="EMBL" id="JBHSKF010000003">
    <property type="protein sequence ID" value="MFC5287084.1"/>
    <property type="molecule type" value="Genomic_DNA"/>
</dbReference>
<evidence type="ECO:0000313" key="3">
    <source>
        <dbReference type="Proteomes" id="UP001596157"/>
    </source>
</evidence>
<proteinExistence type="predicted"/>
<reference evidence="3" key="1">
    <citation type="journal article" date="2019" name="Int. J. Syst. Evol. Microbiol.">
        <title>The Global Catalogue of Microorganisms (GCM) 10K type strain sequencing project: providing services to taxonomists for standard genome sequencing and annotation.</title>
        <authorList>
            <consortium name="The Broad Institute Genomics Platform"/>
            <consortium name="The Broad Institute Genome Sequencing Center for Infectious Disease"/>
            <person name="Wu L."/>
            <person name="Ma J."/>
        </authorList>
    </citation>
    <scope>NUCLEOTIDE SEQUENCE [LARGE SCALE GENOMIC DNA]</scope>
    <source>
        <strain evidence="3">CCUG 59778</strain>
    </source>
</reference>
<dbReference type="Proteomes" id="UP001596157">
    <property type="component" value="Unassembled WGS sequence"/>
</dbReference>
<dbReference type="InterPro" id="IPR007278">
    <property type="entry name" value="DUF397"/>
</dbReference>
<sequence>MWRKSSFSSNGGDCVEVRADLSALRDSKNPAAPTLPADVRRLIDHLKQA</sequence>
<evidence type="ECO:0000313" key="2">
    <source>
        <dbReference type="EMBL" id="MFC5287084.1"/>
    </source>
</evidence>
<comment type="caution">
    <text evidence="2">The sequence shown here is derived from an EMBL/GenBank/DDBJ whole genome shotgun (WGS) entry which is preliminary data.</text>
</comment>
<evidence type="ECO:0000259" key="1">
    <source>
        <dbReference type="Pfam" id="PF04149"/>
    </source>
</evidence>